<proteinExistence type="predicted"/>
<protein>
    <recommendedName>
        <fullName evidence="4">Energy transducer TonB</fullName>
    </recommendedName>
</protein>
<dbReference type="RefSeq" id="WP_344244883.1">
    <property type="nucleotide sequence ID" value="NZ_BAAAPM010000002.1"/>
</dbReference>
<organism evidence="2 3">
    <name type="scientific">Isoptericola hypogeus</name>
    <dbReference type="NCBI Taxonomy" id="300179"/>
    <lineage>
        <taxon>Bacteria</taxon>
        <taxon>Bacillati</taxon>
        <taxon>Actinomycetota</taxon>
        <taxon>Actinomycetes</taxon>
        <taxon>Micrococcales</taxon>
        <taxon>Promicromonosporaceae</taxon>
        <taxon>Isoptericola</taxon>
    </lineage>
</organism>
<dbReference type="EMBL" id="BAAAPM010000002">
    <property type="protein sequence ID" value="GAA1709790.1"/>
    <property type="molecule type" value="Genomic_DNA"/>
</dbReference>
<keyword evidence="3" id="KW-1185">Reference proteome</keyword>
<feature type="region of interest" description="Disordered" evidence="1">
    <location>
        <begin position="1"/>
        <end position="137"/>
    </location>
</feature>
<dbReference type="Pfam" id="PF20060">
    <property type="entry name" value="DUF6459"/>
    <property type="match status" value="1"/>
</dbReference>
<evidence type="ECO:0000256" key="1">
    <source>
        <dbReference type="SAM" id="MobiDB-lite"/>
    </source>
</evidence>
<name>A0ABN2IQM1_9MICO</name>
<feature type="compositionally biased region" description="Low complexity" evidence="1">
    <location>
        <begin position="78"/>
        <end position="96"/>
    </location>
</feature>
<comment type="caution">
    <text evidence="2">The sequence shown here is derived from an EMBL/GenBank/DDBJ whole genome shotgun (WGS) entry which is preliminary data.</text>
</comment>
<gene>
    <name evidence="2" type="ORF">GCM10009809_02680</name>
</gene>
<reference evidence="2 3" key="1">
    <citation type="journal article" date="2019" name="Int. J. Syst. Evol. Microbiol.">
        <title>The Global Catalogue of Microorganisms (GCM) 10K type strain sequencing project: providing services to taxonomists for standard genome sequencing and annotation.</title>
        <authorList>
            <consortium name="The Broad Institute Genomics Platform"/>
            <consortium name="The Broad Institute Genome Sequencing Center for Infectious Disease"/>
            <person name="Wu L."/>
            <person name="Ma J."/>
        </authorList>
    </citation>
    <scope>NUCLEOTIDE SEQUENCE [LARGE SCALE GENOMIC DNA]</scope>
    <source>
        <strain evidence="2 3">JCM 15589</strain>
    </source>
</reference>
<evidence type="ECO:0000313" key="3">
    <source>
        <dbReference type="Proteomes" id="UP001501138"/>
    </source>
</evidence>
<sequence>MTTTATPARTEPAPAGAPTLPAADAPDAPGCTAARAPDAPTAPATSAAIVVPEVDAVGAPADEARTTTPDARSDRPVPRVAAAPRRSRPASYPQAAVRPRVRKVQVGAASARRPIALEDEPEERPLRDEPPAPLPDPTAQCCSVVRAALEVLRGERPAAHLARWVTPQVRDQLEERARLLREHAARGVAEGATRAGSRPALVRRVRLMRLGEDVAEATVVLDDDGRVRAAAVRLEARRGTWRVAVLEIG</sequence>
<accession>A0ABN2IQM1</accession>
<feature type="compositionally biased region" description="Low complexity" evidence="1">
    <location>
        <begin position="1"/>
        <end position="48"/>
    </location>
</feature>
<evidence type="ECO:0008006" key="4">
    <source>
        <dbReference type="Google" id="ProtNLM"/>
    </source>
</evidence>
<evidence type="ECO:0000313" key="2">
    <source>
        <dbReference type="EMBL" id="GAA1709790.1"/>
    </source>
</evidence>
<dbReference type="Proteomes" id="UP001501138">
    <property type="component" value="Unassembled WGS sequence"/>
</dbReference>
<dbReference type="InterPro" id="IPR045596">
    <property type="entry name" value="DUF6459"/>
</dbReference>